<feature type="region of interest" description="Disordered" evidence="10">
    <location>
        <begin position="395"/>
        <end position="452"/>
    </location>
</feature>
<dbReference type="Pfam" id="PF13771">
    <property type="entry name" value="zf-HC5HC2H"/>
    <property type="match status" value="1"/>
</dbReference>
<evidence type="ECO:0000256" key="8">
    <source>
        <dbReference type="ARBA" id="ARBA00023159"/>
    </source>
</evidence>
<evidence type="ECO:0000313" key="13">
    <source>
        <dbReference type="Proteomes" id="UP001460270"/>
    </source>
</evidence>
<feature type="region of interest" description="Disordered" evidence="10">
    <location>
        <begin position="1"/>
        <end position="31"/>
    </location>
</feature>
<dbReference type="InterPro" id="IPR034732">
    <property type="entry name" value="EPHD"/>
</dbReference>
<dbReference type="PANTHER" id="PTHR14955:SF8">
    <property type="entry name" value="SI:CH211-165G14.1-RELATED"/>
    <property type="match status" value="1"/>
</dbReference>
<accession>A0AAW0PAM5</accession>
<feature type="compositionally biased region" description="Polar residues" evidence="10">
    <location>
        <begin position="1"/>
        <end position="10"/>
    </location>
</feature>
<dbReference type="PANTHER" id="PTHR14955">
    <property type="entry name" value="RETINOIC ACID INDUCED 1/TRANSCRIPTION FACTOR 20"/>
    <property type="match status" value="1"/>
</dbReference>
<keyword evidence="5" id="KW-0863">Zinc-finger</keyword>
<feature type="region of interest" description="Disordered" evidence="10">
    <location>
        <begin position="352"/>
        <end position="371"/>
    </location>
</feature>
<evidence type="ECO:0000256" key="7">
    <source>
        <dbReference type="ARBA" id="ARBA00022843"/>
    </source>
</evidence>
<dbReference type="InterPro" id="IPR013083">
    <property type="entry name" value="Znf_RING/FYVE/PHD"/>
</dbReference>
<comment type="subcellular location">
    <subcellularLocation>
        <location evidence="1">Nucleus</location>
    </subcellularLocation>
</comment>
<keyword evidence="2" id="KW-1017">Isopeptide bond</keyword>
<dbReference type="AlphaFoldDB" id="A0AAW0PAM5"/>
<name>A0AAW0PAM5_9GOBI</name>
<evidence type="ECO:0000256" key="6">
    <source>
        <dbReference type="ARBA" id="ARBA00022833"/>
    </source>
</evidence>
<feature type="compositionally biased region" description="Basic and acidic residues" evidence="10">
    <location>
        <begin position="159"/>
        <end position="176"/>
    </location>
</feature>
<protein>
    <recommendedName>
        <fullName evidence="11">PHD-type domain-containing protein</fullName>
    </recommendedName>
</protein>
<keyword evidence="13" id="KW-1185">Reference proteome</keyword>
<evidence type="ECO:0000256" key="10">
    <source>
        <dbReference type="SAM" id="MobiDB-lite"/>
    </source>
</evidence>
<feature type="compositionally biased region" description="Polar residues" evidence="10">
    <location>
        <begin position="209"/>
        <end position="256"/>
    </location>
</feature>
<evidence type="ECO:0000259" key="11">
    <source>
        <dbReference type="PROSITE" id="PS51805"/>
    </source>
</evidence>
<keyword evidence="9" id="KW-0539">Nucleus</keyword>
<dbReference type="Gene3D" id="3.30.40.10">
    <property type="entry name" value="Zinc/RING finger domain, C3HC4 (zinc finger)"/>
    <property type="match status" value="1"/>
</dbReference>
<dbReference type="GO" id="GO:0006357">
    <property type="term" value="P:regulation of transcription by RNA polymerase II"/>
    <property type="evidence" value="ECO:0007669"/>
    <property type="project" value="TreeGrafter"/>
</dbReference>
<feature type="compositionally biased region" description="Acidic residues" evidence="10">
    <location>
        <begin position="434"/>
        <end position="443"/>
    </location>
</feature>
<evidence type="ECO:0000256" key="2">
    <source>
        <dbReference type="ARBA" id="ARBA00022499"/>
    </source>
</evidence>
<keyword evidence="6" id="KW-0862">Zinc</keyword>
<reference evidence="13" key="1">
    <citation type="submission" date="2024-04" db="EMBL/GenBank/DDBJ databases">
        <title>Salinicola lusitanus LLJ914,a marine bacterium isolated from the Okinawa Trough.</title>
        <authorList>
            <person name="Li J."/>
        </authorList>
    </citation>
    <scope>NUCLEOTIDE SEQUENCE [LARGE SCALE GENOMIC DNA]</scope>
</reference>
<feature type="compositionally biased region" description="Basic residues" evidence="10">
    <location>
        <begin position="275"/>
        <end position="293"/>
    </location>
</feature>
<evidence type="ECO:0000256" key="9">
    <source>
        <dbReference type="ARBA" id="ARBA00023242"/>
    </source>
</evidence>
<dbReference type="FunFam" id="3.30.40.10:FF:000116">
    <property type="entry name" value="Transcription factor 20 (AR1)"/>
    <property type="match status" value="1"/>
</dbReference>
<evidence type="ECO:0000256" key="5">
    <source>
        <dbReference type="ARBA" id="ARBA00022771"/>
    </source>
</evidence>
<organism evidence="12 13">
    <name type="scientific">Mugilogobius chulae</name>
    <name type="common">yellowstripe goby</name>
    <dbReference type="NCBI Taxonomy" id="88201"/>
    <lineage>
        <taxon>Eukaryota</taxon>
        <taxon>Metazoa</taxon>
        <taxon>Chordata</taxon>
        <taxon>Craniata</taxon>
        <taxon>Vertebrata</taxon>
        <taxon>Euteleostomi</taxon>
        <taxon>Actinopterygii</taxon>
        <taxon>Neopterygii</taxon>
        <taxon>Teleostei</taxon>
        <taxon>Neoteleostei</taxon>
        <taxon>Acanthomorphata</taxon>
        <taxon>Gobiaria</taxon>
        <taxon>Gobiiformes</taxon>
        <taxon>Gobioidei</taxon>
        <taxon>Gobiidae</taxon>
        <taxon>Gobionellinae</taxon>
        <taxon>Mugilogobius</taxon>
    </lineage>
</organism>
<feature type="domain" description="PHD-type" evidence="11">
    <location>
        <begin position="452"/>
        <end position="574"/>
    </location>
</feature>
<keyword evidence="3" id="KW-0597">Phosphoprotein</keyword>
<dbReference type="PROSITE" id="PS51805">
    <property type="entry name" value="EPHD"/>
    <property type="match status" value="1"/>
</dbReference>
<keyword evidence="8" id="KW-0010">Activator</keyword>
<evidence type="ECO:0000256" key="3">
    <source>
        <dbReference type="ARBA" id="ARBA00022553"/>
    </source>
</evidence>
<sequence length="589" mass="65199">MDPNMKQTFEMNGALHNPQLVGPPDDPVSPSATSLDEINDVFILPEASSSPSRDKSFLEITDNLSTVQPGSEDSLLSNHVNELRTGKTKSVLAPLIDLTDNACAEDVLEENLKNAKVLNGNAIALQKTIRERPTRSGRGMRLDSIVMNINSSRYNVSGRIRDGKKSPQVKKEDMVGTRKSSRISRIKKCDDEKVIPKVSPKKSPENCRKSTSNLHRQSTTTNIKKALQANNTATSENSQDSSMNSAVDVTAGSVSAESPMKKSRKANNEVSAKKPSPRAKSKTTPKRKRKKLKMANASSMFSPKEPEIKLKYVNYKEEKRDSKLNSFAPFIRVRRKEQVPSLCTVVNYPEEVKSPRKRNQQQGTSSSTCPRSCLLLLPPAGASVHAGRPAEGAGVLPVRSLRQRNGPGRPPRTVLFGRTPAGDEKIKRRRRVEEEEEEEESSDSDSSTCGRKWRSVKGRWGREEGRSPAAKRARAEAEDWFSPPVVPLDPCEYWFHEDCGVWSAGVFLVRGKVYGLEEAVRAAQSTKCSSCGDRGASLGCLFKGCPNKYHYRCALHSECVLEDDNFSMKCRKHKNKSMKAPGSSRPEPS</sequence>
<gene>
    <name evidence="12" type="ORF">WMY93_009043</name>
</gene>
<evidence type="ECO:0000256" key="1">
    <source>
        <dbReference type="ARBA" id="ARBA00004123"/>
    </source>
</evidence>
<evidence type="ECO:0000313" key="12">
    <source>
        <dbReference type="EMBL" id="KAK7922141.1"/>
    </source>
</evidence>
<evidence type="ECO:0000256" key="4">
    <source>
        <dbReference type="ARBA" id="ARBA00022723"/>
    </source>
</evidence>
<dbReference type="InterPro" id="IPR052440">
    <property type="entry name" value="Trans_Reg/Chrom_Remod"/>
</dbReference>
<dbReference type="GO" id="GO:0005634">
    <property type="term" value="C:nucleus"/>
    <property type="evidence" value="ECO:0007669"/>
    <property type="project" value="UniProtKB-SubCell"/>
</dbReference>
<keyword evidence="7" id="KW-0832">Ubl conjugation</keyword>
<keyword evidence="4" id="KW-0479">Metal-binding</keyword>
<comment type="caution">
    <text evidence="12">The sequence shown here is derived from an EMBL/GenBank/DDBJ whole genome shotgun (WGS) entry which is preliminary data.</text>
</comment>
<dbReference type="EMBL" id="JBBPFD010000006">
    <property type="protein sequence ID" value="KAK7922141.1"/>
    <property type="molecule type" value="Genomic_DNA"/>
</dbReference>
<dbReference type="Proteomes" id="UP001460270">
    <property type="component" value="Unassembled WGS sequence"/>
</dbReference>
<feature type="region of interest" description="Disordered" evidence="10">
    <location>
        <begin position="157"/>
        <end position="300"/>
    </location>
</feature>
<feature type="compositionally biased region" description="Polar residues" evidence="10">
    <location>
        <begin position="360"/>
        <end position="370"/>
    </location>
</feature>
<proteinExistence type="predicted"/>
<dbReference type="GO" id="GO:0008270">
    <property type="term" value="F:zinc ion binding"/>
    <property type="evidence" value="ECO:0007669"/>
    <property type="project" value="UniProtKB-KW"/>
</dbReference>